<dbReference type="RefSeq" id="WP_046561534.1">
    <property type="nucleotide sequence ID" value="NZ_CP010975.1"/>
</dbReference>
<dbReference type="STRING" id="914150.TQ33_1521"/>
<dbReference type="EMBL" id="CP010975">
    <property type="protein sequence ID" value="AKE52468.1"/>
    <property type="molecule type" value="Genomic_DNA"/>
</dbReference>
<feature type="chain" id="PRO_5008987886" description="Outer membrane protein assembly factor BamB" evidence="5">
    <location>
        <begin position="21"/>
        <end position="387"/>
    </location>
</feature>
<dbReference type="NCBIfam" id="TIGR03300">
    <property type="entry name" value="assembly_YfgL"/>
    <property type="match status" value="1"/>
</dbReference>
<protein>
    <recommendedName>
        <fullName evidence="4">Outer membrane protein assembly factor BamB</fullName>
    </recommendedName>
</protein>
<dbReference type="Gene3D" id="2.130.10.10">
    <property type="entry name" value="YVTN repeat-like/Quinoprotein amine dehydrogenase"/>
    <property type="match status" value="1"/>
</dbReference>
<gene>
    <name evidence="4" type="primary">bamB</name>
    <name evidence="7" type="ORF">TQ33_1521</name>
</gene>
<evidence type="ECO:0000256" key="1">
    <source>
        <dbReference type="ARBA" id="ARBA00022729"/>
    </source>
</evidence>
<evidence type="ECO:0000313" key="7">
    <source>
        <dbReference type="EMBL" id="AKE52468.1"/>
    </source>
</evidence>
<dbReference type="InterPro" id="IPR011047">
    <property type="entry name" value="Quinoprotein_ADH-like_sf"/>
</dbReference>
<dbReference type="SUPFAM" id="SSF50998">
    <property type="entry name" value="Quinoprotein alcohol dehydrogenase-like"/>
    <property type="match status" value="1"/>
</dbReference>
<comment type="similarity">
    <text evidence="4">Belongs to the BamB family.</text>
</comment>
<dbReference type="Pfam" id="PF13360">
    <property type="entry name" value="PQQ_2"/>
    <property type="match status" value="1"/>
</dbReference>
<dbReference type="GO" id="GO:0043165">
    <property type="term" value="P:Gram-negative-bacterium-type cell outer membrane assembly"/>
    <property type="evidence" value="ECO:0007669"/>
    <property type="project" value="UniProtKB-UniRule"/>
</dbReference>
<comment type="subcellular location">
    <subcellularLocation>
        <location evidence="4">Cell outer membrane</location>
        <topology evidence="4">Lipid-anchor</topology>
    </subcellularLocation>
</comment>
<evidence type="ECO:0000256" key="5">
    <source>
        <dbReference type="SAM" id="SignalP"/>
    </source>
</evidence>
<keyword evidence="4" id="KW-0449">Lipoprotein</keyword>
<evidence type="ECO:0000256" key="3">
    <source>
        <dbReference type="ARBA" id="ARBA00023237"/>
    </source>
</evidence>
<sequence>MTLNVKSKLLTSLAACVLLAACSDEVVNEPTELQDVESQFEIDVRWFESVGEGADDKFNDLTPAVWNDYIITADIKGLVTAFDRESGDIAWEVELNEPLSGGISANAGLVAIGSKKAKVIVLNVEDGSELWRADVSSEVLAKPAIEGTKVVVRTADGRIFALDSTDGDQEWFYDRVIPSLTIRGTSAPLTANGIVLTGFANGKLAAFNLDSGDLLWEQRVSSPRGSSDISRIVDVDTTPVLYGDTLYGAGYNGYAIAMDLSNGRYLWREELSTVKDLLVDTLRVYAVTTDGTVVAINRTTGDVAWKQEGLKYRSPTAAAELGDDLVLGDFEGYVHFLDKSTGEIVARDHLDDYGFAHKPIVTDDEVILTSRFGFMYVFNKVEEDSEE</sequence>
<reference evidence="7 8" key="1">
    <citation type="submission" date="2015-02" db="EMBL/GenBank/DDBJ databases">
        <title>Complete genome sequence of Kangiella geojedonensis strain YCS-5T.</title>
        <authorList>
            <person name="Kim K.M."/>
        </authorList>
    </citation>
    <scope>NUCLEOTIDE SEQUENCE [LARGE SCALE GENOMIC DNA]</scope>
    <source>
        <strain evidence="7 8">YCS-5</strain>
    </source>
</reference>
<dbReference type="SMART" id="SM00564">
    <property type="entry name" value="PQQ"/>
    <property type="match status" value="7"/>
</dbReference>
<evidence type="ECO:0000256" key="2">
    <source>
        <dbReference type="ARBA" id="ARBA00023136"/>
    </source>
</evidence>
<name>A0A0F6RCJ7_9GAMM</name>
<dbReference type="InterPro" id="IPR017687">
    <property type="entry name" value="BamB"/>
</dbReference>
<dbReference type="InterPro" id="IPR015943">
    <property type="entry name" value="WD40/YVTN_repeat-like_dom_sf"/>
</dbReference>
<keyword evidence="8" id="KW-1185">Reference proteome</keyword>
<organism evidence="7 8">
    <name type="scientific">Kangiella geojedonensis</name>
    <dbReference type="NCBI Taxonomy" id="914150"/>
    <lineage>
        <taxon>Bacteria</taxon>
        <taxon>Pseudomonadati</taxon>
        <taxon>Pseudomonadota</taxon>
        <taxon>Gammaproteobacteria</taxon>
        <taxon>Kangiellales</taxon>
        <taxon>Kangiellaceae</taxon>
        <taxon>Kangiella</taxon>
    </lineage>
</organism>
<evidence type="ECO:0000313" key="8">
    <source>
        <dbReference type="Proteomes" id="UP000034071"/>
    </source>
</evidence>
<dbReference type="Proteomes" id="UP000034071">
    <property type="component" value="Chromosome"/>
</dbReference>
<dbReference type="GO" id="GO:0009279">
    <property type="term" value="C:cell outer membrane"/>
    <property type="evidence" value="ECO:0007669"/>
    <property type="project" value="UniProtKB-SubCell"/>
</dbReference>
<dbReference type="KEGG" id="kge:TQ33_1521"/>
<keyword evidence="4" id="KW-0564">Palmitate</keyword>
<dbReference type="HAMAP" id="MF_00923">
    <property type="entry name" value="OM_assembly_BamB"/>
    <property type="match status" value="1"/>
</dbReference>
<dbReference type="PANTHER" id="PTHR34512:SF30">
    <property type="entry name" value="OUTER MEMBRANE PROTEIN ASSEMBLY FACTOR BAMB"/>
    <property type="match status" value="1"/>
</dbReference>
<evidence type="ECO:0000259" key="6">
    <source>
        <dbReference type="Pfam" id="PF13360"/>
    </source>
</evidence>
<dbReference type="PROSITE" id="PS51257">
    <property type="entry name" value="PROKAR_LIPOPROTEIN"/>
    <property type="match status" value="1"/>
</dbReference>
<comment type="subunit">
    <text evidence="4">Part of the Bam complex.</text>
</comment>
<keyword evidence="3 4" id="KW-0998">Cell outer membrane</keyword>
<feature type="signal peptide" evidence="5">
    <location>
        <begin position="1"/>
        <end position="20"/>
    </location>
</feature>
<evidence type="ECO:0000256" key="4">
    <source>
        <dbReference type="HAMAP-Rule" id="MF_00923"/>
    </source>
</evidence>
<dbReference type="GO" id="GO:0051205">
    <property type="term" value="P:protein insertion into membrane"/>
    <property type="evidence" value="ECO:0007669"/>
    <property type="project" value="UniProtKB-UniRule"/>
</dbReference>
<dbReference type="InterPro" id="IPR002372">
    <property type="entry name" value="PQQ_rpt_dom"/>
</dbReference>
<comment type="function">
    <text evidence="4">Part of the outer membrane protein assembly complex, which is involved in assembly and insertion of beta-barrel proteins into the outer membrane.</text>
</comment>
<dbReference type="AlphaFoldDB" id="A0A0F6RCJ7"/>
<dbReference type="PANTHER" id="PTHR34512">
    <property type="entry name" value="CELL SURFACE PROTEIN"/>
    <property type="match status" value="1"/>
</dbReference>
<accession>A0A0F6RCJ7</accession>
<dbReference type="OrthoDB" id="5173551at2"/>
<keyword evidence="1 4" id="KW-0732">Signal</keyword>
<dbReference type="HOGENOM" id="CLU_027480_0_1_6"/>
<feature type="domain" description="Pyrrolo-quinoline quinone repeat" evidence="6">
    <location>
        <begin position="76"/>
        <end position="307"/>
    </location>
</feature>
<keyword evidence="2 4" id="KW-0472">Membrane</keyword>
<proteinExistence type="inferred from homology"/>
<dbReference type="InterPro" id="IPR018391">
    <property type="entry name" value="PQQ_b-propeller_rpt"/>
</dbReference>